<dbReference type="GO" id="GO:0016020">
    <property type="term" value="C:membrane"/>
    <property type="evidence" value="ECO:0007669"/>
    <property type="project" value="TreeGrafter"/>
</dbReference>
<dbReference type="InterPro" id="IPR011989">
    <property type="entry name" value="ARM-like"/>
</dbReference>
<dbReference type="Pfam" id="PF00168">
    <property type="entry name" value="C2"/>
    <property type="match status" value="3"/>
</dbReference>
<dbReference type="PROSITE" id="PS50004">
    <property type="entry name" value="C2"/>
    <property type="match status" value="3"/>
</dbReference>
<keyword evidence="1" id="KW-0479">Metal-binding</keyword>
<feature type="compositionally biased region" description="Polar residues" evidence="3">
    <location>
        <begin position="16"/>
        <end position="35"/>
    </location>
</feature>
<organism evidence="6">
    <name type="scientific">Guillardia theta</name>
    <name type="common">Cryptophyte</name>
    <name type="synonym">Cryptomonas phi</name>
    <dbReference type="NCBI Taxonomy" id="55529"/>
    <lineage>
        <taxon>Eukaryota</taxon>
        <taxon>Cryptophyceae</taxon>
        <taxon>Pyrenomonadales</taxon>
        <taxon>Geminigeraceae</taxon>
        <taxon>Guillardia</taxon>
    </lineage>
</organism>
<keyword evidence="2" id="KW-0106">Calcium</keyword>
<dbReference type="PROSITE" id="PS00018">
    <property type="entry name" value="EF_HAND_1"/>
    <property type="match status" value="1"/>
</dbReference>
<evidence type="ECO:0000256" key="2">
    <source>
        <dbReference type="ARBA" id="ARBA00022837"/>
    </source>
</evidence>
<dbReference type="SUPFAM" id="SSF49562">
    <property type="entry name" value="C2 domain (Calcium/lipid-binding domain, CaLB)"/>
    <property type="match status" value="3"/>
</dbReference>
<name>A0A7S4KUH9_GUITH</name>
<evidence type="ECO:0000256" key="3">
    <source>
        <dbReference type="SAM" id="MobiDB-lite"/>
    </source>
</evidence>
<protein>
    <recommendedName>
        <fullName evidence="7">Calmodulin</fullName>
    </recommendedName>
</protein>
<dbReference type="InterPro" id="IPR011992">
    <property type="entry name" value="EF-hand-dom_pair"/>
</dbReference>
<dbReference type="PANTHER" id="PTHR45911">
    <property type="entry name" value="C2 DOMAIN-CONTAINING PROTEIN"/>
    <property type="match status" value="1"/>
</dbReference>
<gene>
    <name evidence="6" type="ORF">GTHE00462_LOCUS18612</name>
</gene>
<dbReference type="EMBL" id="HBKN01023745">
    <property type="protein sequence ID" value="CAE2305978.1"/>
    <property type="molecule type" value="Transcribed_RNA"/>
</dbReference>
<dbReference type="InterPro" id="IPR000008">
    <property type="entry name" value="C2_dom"/>
</dbReference>
<dbReference type="CDD" id="cd00030">
    <property type="entry name" value="C2"/>
    <property type="match status" value="3"/>
</dbReference>
<proteinExistence type="predicted"/>
<feature type="domain" description="EF-hand" evidence="5">
    <location>
        <begin position="72"/>
        <end position="101"/>
    </location>
</feature>
<feature type="domain" description="C2" evidence="4">
    <location>
        <begin position="393"/>
        <end position="518"/>
    </location>
</feature>
<feature type="domain" description="C2" evidence="4">
    <location>
        <begin position="547"/>
        <end position="665"/>
    </location>
</feature>
<dbReference type="SUPFAM" id="SSF47473">
    <property type="entry name" value="EF-hand"/>
    <property type="match status" value="1"/>
</dbReference>
<reference evidence="6" key="1">
    <citation type="submission" date="2021-01" db="EMBL/GenBank/DDBJ databases">
        <authorList>
            <person name="Corre E."/>
            <person name="Pelletier E."/>
            <person name="Niang G."/>
            <person name="Scheremetjew M."/>
            <person name="Finn R."/>
            <person name="Kale V."/>
            <person name="Holt S."/>
            <person name="Cochrane G."/>
            <person name="Meng A."/>
            <person name="Brown T."/>
            <person name="Cohen L."/>
        </authorList>
    </citation>
    <scope>NUCLEOTIDE SEQUENCE</scope>
    <source>
        <strain evidence="6">CCMP 2712</strain>
    </source>
</reference>
<dbReference type="Gene3D" id="1.25.10.10">
    <property type="entry name" value="Leucine-rich Repeat Variant"/>
    <property type="match status" value="1"/>
</dbReference>
<evidence type="ECO:0000259" key="5">
    <source>
        <dbReference type="PROSITE" id="PS50222"/>
    </source>
</evidence>
<dbReference type="SMART" id="SM00239">
    <property type="entry name" value="C2"/>
    <property type="match status" value="3"/>
</dbReference>
<evidence type="ECO:0000256" key="1">
    <source>
        <dbReference type="ARBA" id="ARBA00022723"/>
    </source>
</evidence>
<dbReference type="InterPro" id="IPR018247">
    <property type="entry name" value="EF_Hand_1_Ca_BS"/>
</dbReference>
<dbReference type="SUPFAM" id="SSF48371">
    <property type="entry name" value="ARM repeat"/>
    <property type="match status" value="1"/>
</dbReference>
<evidence type="ECO:0000313" key="6">
    <source>
        <dbReference type="EMBL" id="CAE2305978.1"/>
    </source>
</evidence>
<dbReference type="InterPro" id="IPR016024">
    <property type="entry name" value="ARM-type_fold"/>
</dbReference>
<dbReference type="GO" id="GO:0005509">
    <property type="term" value="F:calcium ion binding"/>
    <property type="evidence" value="ECO:0007669"/>
    <property type="project" value="InterPro"/>
</dbReference>
<accession>A0A7S4KUH9</accession>
<feature type="region of interest" description="Disordered" evidence="3">
    <location>
        <begin position="108"/>
        <end position="142"/>
    </location>
</feature>
<evidence type="ECO:0008006" key="7">
    <source>
        <dbReference type="Google" id="ProtNLM"/>
    </source>
</evidence>
<feature type="domain" description="C2" evidence="4">
    <location>
        <begin position="737"/>
        <end position="867"/>
    </location>
</feature>
<dbReference type="PROSITE" id="PS50222">
    <property type="entry name" value="EF_HAND_2"/>
    <property type="match status" value="1"/>
</dbReference>
<sequence length="1157" mass="129817">MQTREELSESRALLASQGSNEGSNKSHGSGASSVSHKNLLAGIRVKLPKEAEGIQESILGPPCASGFAIRTESIWRMYDGDGDGWLSSEEIERALRDVGVTLTPEEVEDLTREVEDEVELWSEDDHHSSGGSVDTDDGEEETVYEDEDGLFRVLHNHPKGTVRRLVLDGEGHAVWKSIPEDQERLDASRPENIINWVSATSRPGRSLEETVKAIRSRTDFFQTVHRCQVQHETNGFRSERLAFHHAMSSRSLKKSRLEETVKAFLRNISSISSWANIRLGFRRLETGENVSVERKDSLIALKCRPSLQRVRATFFELLIESDEKERWHKFTKVYDDYVKVNGECDIQGAMRALRKLGIFVNKAEISEMYDAANQGDSENAAQDWVEIDVFNRMCENLFQSVIKESSKNQVIVKIIEANDLPEMDRFGSADPFAQAEIVGKEIQPKLTRTIKSTLNPMWNEEIVLSDVQDDDKLLVSICDDETSGFGPNVIGVVEICLQTVIDEGLKTNQTTTVIDRWFPICNAESKEELIGKYSSTSRIRCVVSYVRGSPFNIKHQFSKDVVEFNLINLKLVSAENLPHLQKDDSEDINTYCTFSVQDLKLKSKTCARSRNPSWNEQFQMVGDLHSEILISLFDHDDEAKDECIGHCRLRVSDIAHHNQEKKLLLRSTVDNSFVLDENNKRASITIETSVSASEDLKATCSKLEIIFAGLACDHQPTVLNCCSALWQILQDDDDNFEKEALAILDGWQTMADVLRAGELEFKVFGASDLPRMDYFGLCDPYVVISFDELSVKTEILKQTLDPTWDCVLRLPFFQPPHPREFSSRSAEIKVDMYDWDQVGEHDFIGGLTILFEDWMDGCLGRQKMGIYTDDDLVRRARAGERVEKVKKPVVGHSGRNSMIEMEVKLRNRHVFDAECREEMSWAIAFAVRDHAKNAEAFGKTFGGMEGLVKQLLRPQDDDGGSTQAAAYALGNLAASYRENQDKISACGGVEALTNLVDPKLPLAVQQAACLSLCSVLADNPANIKRLLRYKGKEDEEDELVRRCGGIGKLLVLIRDIKPNAAKIQAGEEDLWEEIAFTYEAAIQAVSASAFINPGGLFSIGRSTVRQVAIAMGRAGLRIIEDVCDLPVNPKKGGKRATQETIRCARLCHEALSYAFEN</sequence>
<dbReference type="PANTHER" id="PTHR45911:SF4">
    <property type="entry name" value="MULTIPLE C2 AND TRANSMEMBRANE DOMAIN-CONTAINING PROTEIN"/>
    <property type="match status" value="1"/>
</dbReference>
<evidence type="ECO:0000259" key="4">
    <source>
        <dbReference type="PROSITE" id="PS50004"/>
    </source>
</evidence>
<feature type="region of interest" description="Disordered" evidence="3">
    <location>
        <begin position="1"/>
        <end position="35"/>
    </location>
</feature>
<dbReference type="InterPro" id="IPR035892">
    <property type="entry name" value="C2_domain_sf"/>
</dbReference>
<dbReference type="InterPro" id="IPR002048">
    <property type="entry name" value="EF_hand_dom"/>
</dbReference>
<dbReference type="Gene3D" id="2.60.40.150">
    <property type="entry name" value="C2 domain"/>
    <property type="match status" value="3"/>
</dbReference>
<dbReference type="AlphaFoldDB" id="A0A7S4KUH9"/>
<dbReference type="Gene3D" id="1.10.238.10">
    <property type="entry name" value="EF-hand"/>
    <property type="match status" value="1"/>
</dbReference>